<name>A0AC60PWH1_IXOPE</name>
<dbReference type="Proteomes" id="UP000805193">
    <property type="component" value="Unassembled WGS sequence"/>
</dbReference>
<evidence type="ECO:0000313" key="1">
    <source>
        <dbReference type="EMBL" id="KAG0424862.1"/>
    </source>
</evidence>
<organism evidence="1 2">
    <name type="scientific">Ixodes persulcatus</name>
    <name type="common">Taiga tick</name>
    <dbReference type="NCBI Taxonomy" id="34615"/>
    <lineage>
        <taxon>Eukaryota</taxon>
        <taxon>Metazoa</taxon>
        <taxon>Ecdysozoa</taxon>
        <taxon>Arthropoda</taxon>
        <taxon>Chelicerata</taxon>
        <taxon>Arachnida</taxon>
        <taxon>Acari</taxon>
        <taxon>Parasitiformes</taxon>
        <taxon>Ixodida</taxon>
        <taxon>Ixodoidea</taxon>
        <taxon>Ixodidae</taxon>
        <taxon>Ixodinae</taxon>
        <taxon>Ixodes</taxon>
    </lineage>
</organism>
<keyword evidence="2" id="KW-1185">Reference proteome</keyword>
<gene>
    <name evidence="1" type="ORF">HPB47_027929</name>
</gene>
<reference evidence="1 2" key="1">
    <citation type="journal article" date="2020" name="Cell">
        <title>Large-Scale Comparative Analyses of Tick Genomes Elucidate Their Genetic Diversity and Vector Capacities.</title>
        <authorList>
            <consortium name="Tick Genome and Microbiome Consortium (TIGMIC)"/>
            <person name="Jia N."/>
            <person name="Wang J."/>
            <person name="Shi W."/>
            <person name="Du L."/>
            <person name="Sun Y."/>
            <person name="Zhan W."/>
            <person name="Jiang J.F."/>
            <person name="Wang Q."/>
            <person name="Zhang B."/>
            <person name="Ji P."/>
            <person name="Bell-Sakyi L."/>
            <person name="Cui X.M."/>
            <person name="Yuan T.T."/>
            <person name="Jiang B.G."/>
            <person name="Yang W.F."/>
            <person name="Lam T.T."/>
            <person name="Chang Q.C."/>
            <person name="Ding S.J."/>
            <person name="Wang X.J."/>
            <person name="Zhu J.G."/>
            <person name="Ruan X.D."/>
            <person name="Zhao L."/>
            <person name="Wei J.T."/>
            <person name="Ye R.Z."/>
            <person name="Que T.C."/>
            <person name="Du C.H."/>
            <person name="Zhou Y.H."/>
            <person name="Cheng J.X."/>
            <person name="Dai P.F."/>
            <person name="Guo W.B."/>
            <person name="Han X.H."/>
            <person name="Huang E.J."/>
            <person name="Li L.F."/>
            <person name="Wei W."/>
            <person name="Gao Y.C."/>
            <person name="Liu J.Z."/>
            <person name="Shao H.Z."/>
            <person name="Wang X."/>
            <person name="Wang C.C."/>
            <person name="Yang T.C."/>
            <person name="Huo Q.B."/>
            <person name="Li W."/>
            <person name="Chen H.Y."/>
            <person name="Chen S.E."/>
            <person name="Zhou L.G."/>
            <person name="Ni X.B."/>
            <person name="Tian J.H."/>
            <person name="Sheng Y."/>
            <person name="Liu T."/>
            <person name="Pan Y.S."/>
            <person name="Xia L.Y."/>
            <person name="Li J."/>
            <person name="Zhao F."/>
            <person name="Cao W.C."/>
        </authorList>
    </citation>
    <scope>NUCLEOTIDE SEQUENCE [LARGE SCALE GENOMIC DNA]</scope>
    <source>
        <strain evidence="1">Iper-2018</strain>
    </source>
</reference>
<evidence type="ECO:0000313" key="2">
    <source>
        <dbReference type="Proteomes" id="UP000805193"/>
    </source>
</evidence>
<proteinExistence type="predicted"/>
<accession>A0AC60PWH1</accession>
<protein>
    <submittedName>
        <fullName evidence="1">Uncharacterized protein</fullName>
    </submittedName>
</protein>
<comment type="caution">
    <text evidence="1">The sequence shown here is derived from an EMBL/GenBank/DDBJ whole genome shotgun (WGS) entry which is preliminary data.</text>
</comment>
<sequence>MGDRAAVSRTVPLLPVDEGVPAHFPFPTSCGSQQKAEQASTCASNFGESEATAARVDATLSFTAGVLQLFRVEPSDARRTRQVDLTDTSLKFPRSRYKGDDVNSPDFCFGDRRDAELRLLENMRRCIVNRVKCDREYSISLNSLCIQAAKVDTGDELSGSLIAKAWNTIIDTTETVGRLVKQNADLIATHTLDKLSCLILEKRALRKIYLEEHQRIHGELARLRDAVLKSTSEYEKCIENATAAKEKYEDQFMKGRGNRKVEEAKERYLKASRKLHQTHNDYILLLNEAMNYEHHLRTTLLPGLLQYQQTVQQEAIDCWQAVMRDYSRHTDFCSEAFQSVHKKLNESIDFIKSESEYQDFIEKYKSKPIPPIDFHYDESLLNNYVGKLKPEQIAVDEFTIDALRERISDLQTRLVQAQAAILEKETQLAQFQVEVSEIKTTPDLGSAAMVKKRAVDIIRRERDEIKCQEERINSQLQLLVQPLSSIGSEVPRGLDLDITVNGEQVKDDEIMDFTTISKIAARHFVDRLKSPFLKKQAIPSPQPKDFEECVNSNNFFEETNSTHHQAYSRMSVNPNVVLQDEDWFHGVLPREEVVRLLVNNGDYLVRETMRNEEKQVVLSVCWQGHKHFIVQTTSDGKYRFEGPAFGTVQELIVYQHHLGLPVTSKSGAILQNPIFRERWELNNDDVELVEKIGRGNFGDVYRAVLHPQRTEVAVKTCRVNLPDEHKKKFLQEGRILKQYDHPNIVKFIGICVQKQPIMIVMELVPGGSLLAFLRNQGPKLNPKELLNMCIDTAAGMAYLESKNCIHRDLAARNCLVGRNNTVKISDFGMSREEEEYIVSDGMKQIPIKWTAPEALNFGKYTSVCDVWSYGILAWEIFSLGASPYCGMSNSRARELIDTGYRLPSPEHTPGPVYELMLRCWEYNPDKRPSFYDIHHTLVSISKHG</sequence>
<dbReference type="EMBL" id="JABSTQ010009926">
    <property type="protein sequence ID" value="KAG0424862.1"/>
    <property type="molecule type" value="Genomic_DNA"/>
</dbReference>